<reference evidence="2 3" key="1">
    <citation type="submission" date="2020-08" db="EMBL/GenBank/DDBJ databases">
        <title>Genomic Encyclopedia of Type Strains, Phase III (KMG-III): the genomes of soil and plant-associated and newly described type strains.</title>
        <authorList>
            <person name="Whitman W."/>
        </authorList>
    </citation>
    <scope>NUCLEOTIDE SEQUENCE [LARGE SCALE GENOMIC DNA]</scope>
    <source>
        <strain evidence="2 3">CECT 8640</strain>
    </source>
</reference>
<name>A0A841CX86_9PSEU</name>
<sequence>MGLRYPLVPTEAERLTLEAWPASSVDGEGFGLAVADRVRLQLSRDRNKNVQIPVLCHQITVLEGEPSRTQVRAAGTTGVLVACGVLQAGSASILRPDPGGRFGQSSKDTDSG</sequence>
<evidence type="ECO:0000256" key="1">
    <source>
        <dbReference type="SAM" id="MobiDB-lite"/>
    </source>
</evidence>
<dbReference type="Proteomes" id="UP000547510">
    <property type="component" value="Unassembled WGS sequence"/>
</dbReference>
<feature type="region of interest" description="Disordered" evidence="1">
    <location>
        <begin position="93"/>
        <end position="112"/>
    </location>
</feature>
<proteinExistence type="predicted"/>
<gene>
    <name evidence="2" type="ORF">FHS29_007235</name>
</gene>
<protein>
    <submittedName>
        <fullName evidence="2">Uncharacterized protein</fullName>
    </submittedName>
</protein>
<dbReference type="AlphaFoldDB" id="A0A841CX86"/>
<accession>A0A841CX86</accession>
<organism evidence="2 3">
    <name type="scientific">Saccharothrix tamanrassetensis</name>
    <dbReference type="NCBI Taxonomy" id="1051531"/>
    <lineage>
        <taxon>Bacteria</taxon>
        <taxon>Bacillati</taxon>
        <taxon>Actinomycetota</taxon>
        <taxon>Actinomycetes</taxon>
        <taxon>Pseudonocardiales</taxon>
        <taxon>Pseudonocardiaceae</taxon>
        <taxon>Saccharothrix</taxon>
    </lineage>
</organism>
<comment type="caution">
    <text evidence="2">The sequence shown here is derived from an EMBL/GenBank/DDBJ whole genome shotgun (WGS) entry which is preliminary data.</text>
</comment>
<keyword evidence="3" id="KW-1185">Reference proteome</keyword>
<dbReference type="EMBL" id="JACHJN010000018">
    <property type="protein sequence ID" value="MBB5960607.1"/>
    <property type="molecule type" value="Genomic_DNA"/>
</dbReference>
<dbReference type="RefSeq" id="WP_221457271.1">
    <property type="nucleotide sequence ID" value="NZ_JACHJN010000018.1"/>
</dbReference>
<evidence type="ECO:0000313" key="3">
    <source>
        <dbReference type="Proteomes" id="UP000547510"/>
    </source>
</evidence>
<evidence type="ECO:0000313" key="2">
    <source>
        <dbReference type="EMBL" id="MBB5960607.1"/>
    </source>
</evidence>